<feature type="signal peptide" evidence="1">
    <location>
        <begin position="1"/>
        <end position="19"/>
    </location>
</feature>
<reference evidence="3 4" key="1">
    <citation type="submission" date="2018-06" db="EMBL/GenBank/DDBJ databases">
        <title>Genomic Encyclopedia of Archaeal and Bacterial Type Strains, Phase II (KMG-II): from individual species to whole genera.</title>
        <authorList>
            <person name="Goeker M."/>
        </authorList>
    </citation>
    <scope>NUCLEOTIDE SEQUENCE [LARGE SCALE GENOMIC DNA]</scope>
    <source>
        <strain evidence="3 4">DSM 19830</strain>
    </source>
</reference>
<evidence type="ECO:0000313" key="4">
    <source>
        <dbReference type="Proteomes" id="UP000248882"/>
    </source>
</evidence>
<dbReference type="Proteomes" id="UP000248882">
    <property type="component" value="Unassembled WGS sequence"/>
</dbReference>
<feature type="domain" description="Outer membrane protein beta-barrel" evidence="2">
    <location>
        <begin position="19"/>
        <end position="164"/>
    </location>
</feature>
<evidence type="ECO:0000259" key="2">
    <source>
        <dbReference type="Pfam" id="PF13568"/>
    </source>
</evidence>
<dbReference type="Pfam" id="PF13568">
    <property type="entry name" value="OMP_b-brl_2"/>
    <property type="match status" value="1"/>
</dbReference>
<dbReference type="OrthoDB" id="947434at2"/>
<evidence type="ECO:0000313" key="3">
    <source>
        <dbReference type="EMBL" id="PZX56565.1"/>
    </source>
</evidence>
<evidence type="ECO:0000256" key="1">
    <source>
        <dbReference type="SAM" id="SignalP"/>
    </source>
</evidence>
<dbReference type="AlphaFoldDB" id="A0A2W7S092"/>
<accession>A0A2W7S092</accession>
<dbReference type="InterPro" id="IPR025665">
    <property type="entry name" value="Beta-barrel_OMP_2"/>
</dbReference>
<dbReference type="RefSeq" id="WP_111316601.1">
    <property type="nucleotide sequence ID" value="NZ_QKZT01000002.1"/>
</dbReference>
<sequence>MKKLLVFIFALGFFGTAQAQFGVRAGYSGANFSDFDSDAIGGFHAGAYFRKDLGFISVEPGVYYSQKGHTRNESQIAPVVKQDRLNYVDIPVLVRVNFLPFLNVFAGPQGSVLVSRKLEYEDGSSDTSMDPIKGYDISGVVGLGANLPLGLNAQVSYDIGFQSVNYYNQDVKNNVLKISLGFDF</sequence>
<keyword evidence="4" id="KW-1185">Reference proteome</keyword>
<gene>
    <name evidence="3" type="ORF">LV85_00492</name>
</gene>
<protein>
    <submittedName>
        <fullName evidence="3">Outer membrane protein with beta-barrel domain</fullName>
    </submittedName>
</protein>
<proteinExistence type="predicted"/>
<comment type="caution">
    <text evidence="3">The sequence shown here is derived from an EMBL/GenBank/DDBJ whole genome shotgun (WGS) entry which is preliminary data.</text>
</comment>
<dbReference type="EMBL" id="QKZT01000002">
    <property type="protein sequence ID" value="PZX56565.1"/>
    <property type="molecule type" value="Genomic_DNA"/>
</dbReference>
<name>A0A2W7S092_9BACT</name>
<keyword evidence="1" id="KW-0732">Signal</keyword>
<feature type="chain" id="PRO_5015947998" evidence="1">
    <location>
        <begin position="20"/>
        <end position="184"/>
    </location>
</feature>
<organism evidence="3 4">
    <name type="scientific">Algoriphagus chordae</name>
    <dbReference type="NCBI Taxonomy" id="237019"/>
    <lineage>
        <taxon>Bacteria</taxon>
        <taxon>Pseudomonadati</taxon>
        <taxon>Bacteroidota</taxon>
        <taxon>Cytophagia</taxon>
        <taxon>Cytophagales</taxon>
        <taxon>Cyclobacteriaceae</taxon>
        <taxon>Algoriphagus</taxon>
    </lineage>
</organism>